<comment type="subcellular location">
    <subcellularLocation>
        <location evidence="1">Cell membrane</location>
        <topology evidence="1">Multi-pass membrane protein</topology>
    </subcellularLocation>
</comment>
<proteinExistence type="predicted"/>
<dbReference type="Gene3D" id="1.20.1640.10">
    <property type="entry name" value="Multidrug efflux transporter AcrB transmembrane domain"/>
    <property type="match status" value="1"/>
</dbReference>
<evidence type="ECO:0000256" key="2">
    <source>
        <dbReference type="ARBA" id="ARBA00022475"/>
    </source>
</evidence>
<evidence type="ECO:0000256" key="3">
    <source>
        <dbReference type="ARBA" id="ARBA00022692"/>
    </source>
</evidence>
<feature type="transmembrane region" description="Helical" evidence="7">
    <location>
        <begin position="553"/>
        <end position="573"/>
    </location>
</feature>
<gene>
    <name evidence="9" type="ORF">S01H4_00477</name>
</gene>
<dbReference type="Pfam" id="PF03176">
    <property type="entry name" value="MMPL"/>
    <property type="match status" value="1"/>
</dbReference>
<feature type="coiled-coil region" evidence="6">
    <location>
        <begin position="313"/>
        <end position="340"/>
    </location>
</feature>
<dbReference type="EMBL" id="BART01000067">
    <property type="protein sequence ID" value="GAG63204.1"/>
    <property type="molecule type" value="Genomic_DNA"/>
</dbReference>
<organism evidence="9">
    <name type="scientific">marine sediment metagenome</name>
    <dbReference type="NCBI Taxonomy" id="412755"/>
    <lineage>
        <taxon>unclassified sequences</taxon>
        <taxon>metagenomes</taxon>
        <taxon>ecological metagenomes</taxon>
    </lineage>
</organism>
<feature type="transmembrane region" description="Helical" evidence="7">
    <location>
        <begin position="475"/>
        <end position="495"/>
    </location>
</feature>
<keyword evidence="3 7" id="KW-0812">Transmembrane</keyword>
<keyword evidence="6" id="KW-0175">Coiled coil</keyword>
<dbReference type="InterPro" id="IPR050545">
    <property type="entry name" value="Mycobact_MmpL"/>
</dbReference>
<dbReference type="InterPro" id="IPR000731">
    <property type="entry name" value="SSD"/>
</dbReference>
<evidence type="ECO:0000256" key="5">
    <source>
        <dbReference type="ARBA" id="ARBA00023136"/>
    </source>
</evidence>
<accession>X0Z2K5</accession>
<dbReference type="PANTHER" id="PTHR33406">
    <property type="entry name" value="MEMBRANE PROTEIN MJ1562-RELATED"/>
    <property type="match status" value="1"/>
</dbReference>
<reference evidence="9" key="1">
    <citation type="journal article" date="2014" name="Front. Microbiol.">
        <title>High frequency of phylogenetically diverse reductive dehalogenase-homologous genes in deep subseafloor sedimentary metagenomes.</title>
        <authorList>
            <person name="Kawai M."/>
            <person name="Futagami T."/>
            <person name="Toyoda A."/>
            <person name="Takaki Y."/>
            <person name="Nishi S."/>
            <person name="Hori S."/>
            <person name="Arai W."/>
            <person name="Tsubouchi T."/>
            <person name="Morono Y."/>
            <person name="Uchiyama I."/>
            <person name="Ito T."/>
            <person name="Fujiyama A."/>
            <person name="Inagaki F."/>
            <person name="Takami H."/>
        </authorList>
    </citation>
    <scope>NUCLEOTIDE SEQUENCE</scope>
    <source>
        <strain evidence="9">Expedition CK06-06</strain>
    </source>
</reference>
<sequence>MGIFFAFVLATFLLGSFFTIFPPPKIHKKFSHESNDLVTRLLRRLSQLILKERKIVLITILTIVIISVGFSTRVKTESSIESRMGAGSNIVKIMNYFNEKFGGTDFLYVYTEANNVKDPYVLRQMKKIGDYSKRFDTFGEPSSITDFLTQLNDAMENKNIIPASEQKIDNLWFFAGDNEYISTMIGDNNEDTLLQISTKEMTSSSLDYAITEMYKFIEKIPKKVRTIELSEIEEDEQSEYYQKLAEEIISSLMAKNIEIENPERLKEEFIKIAETPNSEFEKDTKEFVEEILKVSSLEIEDLGIDGADLLPILTDYIREKKSQDDLLKELMEKIELSEDDAIYLLDGLEVSKKIVQDREKVRFAQSETERLIGKNLADEEKDILWYLMDEEIYVPDDNGDIEVSFTLTGIPVISDKINTSLFRGQAKSIIAAFIAVSIMLMLQFGSLILGLFAMIPITLTIVTAFGIMGLLSIDLNIGTIMVASIAIGAGIDYTIHYISRYKNELKKRSKIEAMKITLTGTGRAIVFNSISVAAGVFVLGFSEIQMMAVFGKLIGSVMLLSVIYTLTLLPILLNSIKLKEEGKK</sequence>
<dbReference type="GO" id="GO:0005886">
    <property type="term" value="C:plasma membrane"/>
    <property type="evidence" value="ECO:0007669"/>
    <property type="project" value="UniProtKB-SubCell"/>
</dbReference>
<keyword evidence="2" id="KW-1003">Cell membrane</keyword>
<evidence type="ECO:0000313" key="9">
    <source>
        <dbReference type="EMBL" id="GAG63204.1"/>
    </source>
</evidence>
<dbReference type="PANTHER" id="PTHR33406:SF12">
    <property type="entry name" value="BLR2997 PROTEIN"/>
    <property type="match status" value="1"/>
</dbReference>
<evidence type="ECO:0000256" key="6">
    <source>
        <dbReference type="SAM" id="Coils"/>
    </source>
</evidence>
<keyword evidence="5 7" id="KW-0472">Membrane</keyword>
<evidence type="ECO:0000256" key="1">
    <source>
        <dbReference type="ARBA" id="ARBA00004651"/>
    </source>
</evidence>
<dbReference type="PROSITE" id="PS50156">
    <property type="entry name" value="SSD"/>
    <property type="match status" value="1"/>
</dbReference>
<dbReference type="SUPFAM" id="SSF82866">
    <property type="entry name" value="Multidrug efflux transporter AcrB transmembrane domain"/>
    <property type="match status" value="1"/>
</dbReference>
<feature type="domain" description="SSD" evidence="8">
    <location>
        <begin position="449"/>
        <end position="575"/>
    </location>
</feature>
<name>X0Z2K5_9ZZZZ</name>
<evidence type="ECO:0000259" key="8">
    <source>
        <dbReference type="PROSITE" id="PS50156"/>
    </source>
</evidence>
<feature type="transmembrane region" description="Helical" evidence="7">
    <location>
        <begin position="516"/>
        <end position="541"/>
    </location>
</feature>
<keyword evidence="4 7" id="KW-1133">Transmembrane helix</keyword>
<dbReference type="InterPro" id="IPR004869">
    <property type="entry name" value="MMPL_dom"/>
</dbReference>
<evidence type="ECO:0000256" key="4">
    <source>
        <dbReference type="ARBA" id="ARBA00022989"/>
    </source>
</evidence>
<evidence type="ECO:0000256" key="7">
    <source>
        <dbReference type="SAM" id="Phobius"/>
    </source>
</evidence>
<feature type="transmembrane region" description="Helical" evidence="7">
    <location>
        <begin position="55"/>
        <end position="74"/>
    </location>
</feature>
<protein>
    <recommendedName>
        <fullName evidence="8">SSD domain-containing protein</fullName>
    </recommendedName>
</protein>
<comment type="caution">
    <text evidence="9">The sequence shown here is derived from an EMBL/GenBank/DDBJ whole genome shotgun (WGS) entry which is preliminary data.</text>
</comment>
<dbReference type="AlphaFoldDB" id="X0Z2K5"/>